<dbReference type="GO" id="GO:0005634">
    <property type="term" value="C:nucleus"/>
    <property type="evidence" value="ECO:0007669"/>
    <property type="project" value="TreeGrafter"/>
</dbReference>
<proteinExistence type="predicted"/>
<dbReference type="PROSITE" id="PS50206">
    <property type="entry name" value="RHODANESE_3"/>
    <property type="match status" value="1"/>
</dbReference>
<dbReference type="AlphaFoldDB" id="A0A146KF26"/>
<dbReference type="GO" id="GO:0005737">
    <property type="term" value="C:cytoplasm"/>
    <property type="evidence" value="ECO:0007669"/>
    <property type="project" value="TreeGrafter"/>
</dbReference>
<organism evidence="2">
    <name type="scientific">Trepomonas sp. PC1</name>
    <dbReference type="NCBI Taxonomy" id="1076344"/>
    <lineage>
        <taxon>Eukaryota</taxon>
        <taxon>Metamonada</taxon>
        <taxon>Diplomonadida</taxon>
        <taxon>Hexamitidae</taxon>
        <taxon>Hexamitinae</taxon>
        <taxon>Trepomonas</taxon>
    </lineage>
</organism>
<dbReference type="GO" id="GO:0004725">
    <property type="term" value="F:protein tyrosine phosphatase activity"/>
    <property type="evidence" value="ECO:0007669"/>
    <property type="project" value="TreeGrafter"/>
</dbReference>
<dbReference type="InterPro" id="IPR001763">
    <property type="entry name" value="Rhodanese-like_dom"/>
</dbReference>
<feature type="non-terminal residue" evidence="2">
    <location>
        <position position="1"/>
    </location>
</feature>
<name>A0A146KF26_9EUKA</name>
<protein>
    <submittedName>
        <fullName evidence="2">Rhodanese-like domain-containing protein</fullName>
    </submittedName>
</protein>
<dbReference type="PANTHER" id="PTHR10828">
    <property type="entry name" value="M-PHASE INDUCER PHOSPHATASE DUAL SPECIFICITY PHOSPHATASE CDC25"/>
    <property type="match status" value="1"/>
</dbReference>
<dbReference type="Pfam" id="PF00581">
    <property type="entry name" value="Rhodanese"/>
    <property type="match status" value="1"/>
</dbReference>
<feature type="domain" description="Rhodanese" evidence="1">
    <location>
        <begin position="141"/>
        <end position="240"/>
    </location>
</feature>
<dbReference type="Gene3D" id="3.40.250.10">
    <property type="entry name" value="Rhodanese-like domain"/>
    <property type="match status" value="1"/>
</dbReference>
<dbReference type="InterPro" id="IPR036873">
    <property type="entry name" value="Rhodanese-like_dom_sf"/>
</dbReference>
<evidence type="ECO:0000259" key="1">
    <source>
        <dbReference type="PROSITE" id="PS50206"/>
    </source>
</evidence>
<dbReference type="SUPFAM" id="SSF52821">
    <property type="entry name" value="Rhodanese/Cell cycle control phosphatase"/>
    <property type="match status" value="1"/>
</dbReference>
<reference evidence="2" key="1">
    <citation type="submission" date="2015-07" db="EMBL/GenBank/DDBJ databases">
        <title>Adaptation to a free-living lifestyle via gene acquisitions in the diplomonad Trepomonas sp. PC1.</title>
        <authorList>
            <person name="Xu F."/>
            <person name="Jerlstrom-Hultqvist J."/>
            <person name="Kolisko M."/>
            <person name="Simpson A.G.B."/>
            <person name="Roger A.J."/>
            <person name="Svard S.G."/>
            <person name="Andersson J.O."/>
        </authorList>
    </citation>
    <scope>NUCLEOTIDE SEQUENCE</scope>
    <source>
        <strain evidence="2">PC1</strain>
    </source>
</reference>
<dbReference type="EMBL" id="GDID01002122">
    <property type="protein sequence ID" value="JAP94484.1"/>
    <property type="molecule type" value="Transcribed_RNA"/>
</dbReference>
<sequence>HKRETSDQFFENFSVCVDQIQEPSDNINIQEPVLEAEPTTPTNKRGFRRGLQKYNTMQVITHQVDEDEFEPIFQKENKSVIQSTKYCQFEMIMKTPQNQLIYQSQKIKDQICLFIQNQEVVKLLQQFHFGMECDSQVFKYQFSRMILIDCRWPYEFQGGTVIGAVNINRAKDLHQILNEKPDDEPVVVFFCEFSQVRGRKMSNYFINMDKRMHGTCYYKCVYVMEGGYSKFVENQKHYTSTEKYVCEKDPRFIDQQQLWSEKGLYNMGLVLKHEIDLLNQ</sequence>
<evidence type="ECO:0000313" key="2">
    <source>
        <dbReference type="EMBL" id="JAP94484.1"/>
    </source>
</evidence>
<accession>A0A146KF26</accession>
<gene>
    <name evidence="2" type="ORF">TPC1_12846</name>
</gene>
<dbReference type="SMART" id="SM00450">
    <property type="entry name" value="RHOD"/>
    <property type="match status" value="1"/>
</dbReference>